<sequence length="318" mass="37388">MESLTKNKQNKETISKMLEKYFTPLRMVSFHELTEGYFNMAYEIHLSNGEQVILKIAPSKEMRVMTYEKNIMFSEVQAMELAIRHGGIPVPKVMGYDNSCTICDSPYFFMEKLEGKSLNAVKDSLPLAQINHIYIEAGKINKRINDIPCPVFGYPGQSAFQGKEWYPIFRKMLEAGVNDARQGNVDLKISIDQMWRCLDRDKIIFDEVTEPKLVHWDCWDGNIFVQSGKVTGIIDWERSLWGDPLMEVGFRTYSDNTYFQKGYGIRNLTEYQQRRALWYDMYLMLLVALECEYRKYETMDSYYYSTQLLMKQFKKVQN</sequence>
<dbReference type="InterPro" id="IPR051678">
    <property type="entry name" value="AGP_Transferase"/>
</dbReference>
<dbReference type="InterPro" id="IPR011009">
    <property type="entry name" value="Kinase-like_dom_sf"/>
</dbReference>
<protein>
    <submittedName>
        <fullName evidence="2">Aminoglycoside phosphotransferase family protein</fullName>
    </submittedName>
</protein>
<evidence type="ECO:0000313" key="3">
    <source>
        <dbReference type="Proteomes" id="UP000261257"/>
    </source>
</evidence>
<organism evidence="2 3">
    <name type="scientific">Hungatella hathewayi</name>
    <dbReference type="NCBI Taxonomy" id="154046"/>
    <lineage>
        <taxon>Bacteria</taxon>
        <taxon>Bacillati</taxon>
        <taxon>Bacillota</taxon>
        <taxon>Clostridia</taxon>
        <taxon>Lachnospirales</taxon>
        <taxon>Lachnospiraceae</taxon>
        <taxon>Hungatella</taxon>
    </lineage>
</organism>
<keyword evidence="2" id="KW-0808">Transferase</keyword>
<accession>A0A3E4TL63</accession>
<dbReference type="AlphaFoldDB" id="A0A3E4TL63"/>
<dbReference type="Gene3D" id="3.90.1200.10">
    <property type="match status" value="1"/>
</dbReference>
<feature type="domain" description="Aminoglycoside phosphotransferase" evidence="1">
    <location>
        <begin position="32"/>
        <end position="250"/>
    </location>
</feature>
<dbReference type="Proteomes" id="UP000261257">
    <property type="component" value="Unassembled WGS sequence"/>
</dbReference>
<dbReference type="Pfam" id="PF01636">
    <property type="entry name" value="APH"/>
    <property type="match status" value="1"/>
</dbReference>
<dbReference type="GO" id="GO:0016740">
    <property type="term" value="F:transferase activity"/>
    <property type="evidence" value="ECO:0007669"/>
    <property type="project" value="UniProtKB-KW"/>
</dbReference>
<reference evidence="2 3" key="1">
    <citation type="submission" date="2018-08" db="EMBL/GenBank/DDBJ databases">
        <title>A genome reference for cultivated species of the human gut microbiota.</title>
        <authorList>
            <person name="Zou Y."/>
            <person name="Xue W."/>
            <person name="Luo G."/>
        </authorList>
    </citation>
    <scope>NUCLEOTIDE SEQUENCE [LARGE SCALE GENOMIC DNA]</scope>
    <source>
        <strain evidence="2 3">TF05-11AC</strain>
    </source>
</reference>
<name>A0A3E4TL63_9FIRM</name>
<comment type="caution">
    <text evidence="2">The sequence shown here is derived from an EMBL/GenBank/DDBJ whole genome shotgun (WGS) entry which is preliminary data.</text>
</comment>
<dbReference type="PANTHER" id="PTHR21310:SF15">
    <property type="entry name" value="AMINOGLYCOSIDE PHOSPHOTRANSFERASE DOMAIN-CONTAINING PROTEIN"/>
    <property type="match status" value="1"/>
</dbReference>
<evidence type="ECO:0000259" key="1">
    <source>
        <dbReference type="Pfam" id="PF01636"/>
    </source>
</evidence>
<dbReference type="PANTHER" id="PTHR21310">
    <property type="entry name" value="AMINOGLYCOSIDE PHOSPHOTRANSFERASE-RELATED-RELATED"/>
    <property type="match status" value="1"/>
</dbReference>
<dbReference type="EMBL" id="QSSQ01000081">
    <property type="protein sequence ID" value="RGL91758.1"/>
    <property type="molecule type" value="Genomic_DNA"/>
</dbReference>
<dbReference type="Gene3D" id="3.30.200.20">
    <property type="entry name" value="Phosphorylase Kinase, domain 1"/>
    <property type="match status" value="1"/>
</dbReference>
<evidence type="ECO:0000313" key="2">
    <source>
        <dbReference type="EMBL" id="RGL91758.1"/>
    </source>
</evidence>
<proteinExistence type="predicted"/>
<dbReference type="InterPro" id="IPR002575">
    <property type="entry name" value="Aminoglycoside_PTrfase"/>
</dbReference>
<gene>
    <name evidence="2" type="ORF">DXC39_33260</name>
</gene>
<dbReference type="SUPFAM" id="SSF56112">
    <property type="entry name" value="Protein kinase-like (PK-like)"/>
    <property type="match status" value="1"/>
</dbReference>
<dbReference type="RefSeq" id="WP_117623101.1">
    <property type="nucleotide sequence ID" value="NZ_QRQF01000068.1"/>
</dbReference>